<dbReference type="InterPro" id="IPR005665">
    <property type="entry name" value="SecF_bac"/>
</dbReference>
<feature type="transmembrane region" description="Helical" evidence="9">
    <location>
        <begin position="169"/>
        <end position="190"/>
    </location>
</feature>
<feature type="transmembrane region" description="Helical" evidence="9">
    <location>
        <begin position="248"/>
        <end position="265"/>
    </location>
</feature>
<dbReference type="Gene3D" id="1.20.1640.10">
    <property type="entry name" value="Multidrug efflux transporter AcrB transmembrane domain"/>
    <property type="match status" value="1"/>
</dbReference>
<evidence type="ECO:0000256" key="4">
    <source>
        <dbReference type="ARBA" id="ARBA00022692"/>
    </source>
</evidence>
<evidence type="ECO:0000256" key="9">
    <source>
        <dbReference type="HAMAP-Rule" id="MF_01464"/>
    </source>
</evidence>
<evidence type="ECO:0000256" key="2">
    <source>
        <dbReference type="ARBA" id="ARBA00022448"/>
    </source>
</evidence>
<dbReference type="Pfam" id="PF07549">
    <property type="entry name" value="Sec_GG"/>
    <property type="match status" value="1"/>
</dbReference>
<dbReference type="OrthoDB" id="9774769at2"/>
<evidence type="ECO:0000256" key="8">
    <source>
        <dbReference type="ARBA" id="ARBA00023136"/>
    </source>
</evidence>
<dbReference type="GO" id="GO:0043952">
    <property type="term" value="P:protein transport by the Sec complex"/>
    <property type="evidence" value="ECO:0007669"/>
    <property type="project" value="UniProtKB-UniRule"/>
</dbReference>
<dbReference type="AlphaFoldDB" id="G2KRC2"/>
<sequence length="318" mass="35003">MIIKLIQLVPDNLKIDFFGHRFYAFMMSLIIIGGSILCLATKGLNFGIDFTGGTVIEIAVETDPDLVGMREDLNALGLGDISIQEFGDAKSLMIRLPQQEGGPEEQQGAIQKVQDTLTAEFGEGQVDFRRTEFVGPQVGQELKRDGLIAMIVAILGIMGYIWIRFEWQYGVGSLLALIHDVMGILGLFSLTQMHFDLSTLAAILLVAGYSINETVIIFDRIRETMRKFKKMPMPDIINYSINSTLPRTVMTSGSTILAITALWLFGGEVIRSFTSALFFGILIGTHSSYFVSAQSLFYLKLRPNPNDAGNGNGEEVAA</sequence>
<evidence type="ECO:0000256" key="3">
    <source>
        <dbReference type="ARBA" id="ARBA00022475"/>
    </source>
</evidence>
<dbReference type="GO" id="GO:0015450">
    <property type="term" value="F:protein-transporting ATPase activity"/>
    <property type="evidence" value="ECO:0007669"/>
    <property type="project" value="InterPro"/>
</dbReference>
<dbReference type="PANTHER" id="PTHR30081:SF8">
    <property type="entry name" value="PROTEIN TRANSLOCASE SUBUNIT SECF"/>
    <property type="match status" value="1"/>
</dbReference>
<comment type="similarity">
    <text evidence="9">Belongs to the SecD/SecF family. SecF subfamily.</text>
</comment>
<keyword evidence="4 9" id="KW-0812">Transmembrane</keyword>
<dbReference type="Proteomes" id="UP000009286">
    <property type="component" value="Chromosome"/>
</dbReference>
<comment type="subunit">
    <text evidence="9">Forms a complex with SecD. Part of the essential Sec protein translocation apparatus which comprises SecA, SecYEG and auxiliary proteins SecDF. Other proteins may also be involved.</text>
</comment>
<organism evidence="11 12">
    <name type="scientific">Micavibrio aeruginosavorus (strain ARL-13)</name>
    <dbReference type="NCBI Taxonomy" id="856793"/>
    <lineage>
        <taxon>Bacteria</taxon>
        <taxon>Pseudomonadati</taxon>
        <taxon>Bdellovibrionota</taxon>
        <taxon>Bdellovibrionia</taxon>
        <taxon>Bdellovibrionales</taxon>
        <taxon>Pseudobdellovibrionaceae</taxon>
        <taxon>Micavibrio</taxon>
    </lineage>
</organism>
<dbReference type="InterPro" id="IPR048634">
    <property type="entry name" value="SecD_SecF_C"/>
</dbReference>
<evidence type="ECO:0000256" key="1">
    <source>
        <dbReference type="ARBA" id="ARBA00004651"/>
    </source>
</evidence>
<dbReference type="KEGG" id="mai:MICA_836"/>
<evidence type="ECO:0000256" key="5">
    <source>
        <dbReference type="ARBA" id="ARBA00022927"/>
    </source>
</evidence>
<name>G2KRC2_MICAA</name>
<evidence type="ECO:0000313" key="11">
    <source>
        <dbReference type="EMBL" id="AEP09169.1"/>
    </source>
</evidence>
<dbReference type="GO" id="GO:0065002">
    <property type="term" value="P:intracellular protein transmembrane transport"/>
    <property type="evidence" value="ECO:0007669"/>
    <property type="project" value="UniProtKB-UniRule"/>
</dbReference>
<dbReference type="RefSeq" id="WP_014102392.1">
    <property type="nucleotide sequence ID" value="NC_016026.1"/>
</dbReference>
<proteinExistence type="inferred from homology"/>
<feature type="transmembrane region" description="Helical" evidence="9">
    <location>
        <begin position="22"/>
        <end position="40"/>
    </location>
</feature>
<evidence type="ECO:0000256" key="7">
    <source>
        <dbReference type="ARBA" id="ARBA00023010"/>
    </source>
</evidence>
<dbReference type="GO" id="GO:0006605">
    <property type="term" value="P:protein targeting"/>
    <property type="evidence" value="ECO:0007669"/>
    <property type="project" value="UniProtKB-UniRule"/>
</dbReference>
<keyword evidence="5 9" id="KW-0653">Protein transport</keyword>
<evidence type="ECO:0000256" key="6">
    <source>
        <dbReference type="ARBA" id="ARBA00022989"/>
    </source>
</evidence>
<feature type="transmembrane region" description="Helical" evidence="9">
    <location>
        <begin position="277"/>
        <end position="299"/>
    </location>
</feature>
<keyword evidence="7 9" id="KW-0811">Translocation</keyword>
<dbReference type="HOGENOM" id="CLU_050012_1_1_5"/>
<gene>
    <name evidence="9 11" type="primary">secF</name>
    <name evidence="11" type="ordered locus">MICA_836</name>
</gene>
<feature type="domain" description="Protein export membrane protein SecD/SecF C-terminal" evidence="10">
    <location>
        <begin position="118"/>
        <end position="300"/>
    </location>
</feature>
<dbReference type="InterPro" id="IPR022645">
    <property type="entry name" value="SecD/SecF_bac"/>
</dbReference>
<dbReference type="eggNOG" id="COG0341">
    <property type="taxonomic scope" value="Bacteria"/>
</dbReference>
<dbReference type="InterPro" id="IPR022646">
    <property type="entry name" value="SecD/SecF_CS"/>
</dbReference>
<feature type="transmembrane region" description="Helical" evidence="9">
    <location>
        <begin position="146"/>
        <end position="163"/>
    </location>
</feature>
<feature type="transmembrane region" description="Helical" evidence="9">
    <location>
        <begin position="197"/>
        <end position="218"/>
    </location>
</feature>
<keyword evidence="6 9" id="KW-1133">Transmembrane helix</keyword>
<keyword evidence="9" id="KW-0997">Cell inner membrane</keyword>
<dbReference type="PANTHER" id="PTHR30081">
    <property type="entry name" value="PROTEIN-EXPORT MEMBRANE PROTEIN SEC"/>
    <property type="match status" value="1"/>
</dbReference>
<dbReference type="GO" id="GO:0005886">
    <property type="term" value="C:plasma membrane"/>
    <property type="evidence" value="ECO:0007669"/>
    <property type="project" value="UniProtKB-SubCell"/>
</dbReference>
<evidence type="ECO:0000313" key="12">
    <source>
        <dbReference type="Proteomes" id="UP000009286"/>
    </source>
</evidence>
<keyword evidence="3 9" id="KW-1003">Cell membrane</keyword>
<dbReference type="HAMAP" id="MF_01464_B">
    <property type="entry name" value="SecF_B"/>
    <property type="match status" value="1"/>
</dbReference>
<dbReference type="Pfam" id="PF02355">
    <property type="entry name" value="SecD_SecF_C"/>
    <property type="match status" value="1"/>
</dbReference>
<reference evidence="11 12" key="1">
    <citation type="journal article" date="2011" name="BMC Genomics">
        <title>Genomic insights into an obligate epibiotic bacterial predator: Micavibrio aeruginosavorus ARL-13.</title>
        <authorList>
            <person name="Wang Z."/>
            <person name="Kadouri D."/>
            <person name="Wu M."/>
        </authorList>
    </citation>
    <scope>NUCLEOTIDE SEQUENCE [LARGE SCALE GENOMIC DNA]</scope>
    <source>
        <strain evidence="11 12">ARL-13</strain>
    </source>
</reference>
<dbReference type="InterPro" id="IPR022813">
    <property type="entry name" value="SecD/SecF_arch_bac"/>
</dbReference>
<keyword evidence="2 9" id="KW-0813">Transport</keyword>
<dbReference type="SUPFAM" id="SSF82866">
    <property type="entry name" value="Multidrug efflux transporter AcrB transmembrane domain"/>
    <property type="match status" value="1"/>
</dbReference>
<dbReference type="InterPro" id="IPR055344">
    <property type="entry name" value="SecD_SecF_C_bact"/>
</dbReference>
<dbReference type="PRINTS" id="PR01755">
    <property type="entry name" value="SECFTRNLCASE"/>
</dbReference>
<dbReference type="EMBL" id="CP002382">
    <property type="protein sequence ID" value="AEP09169.1"/>
    <property type="molecule type" value="Genomic_DNA"/>
</dbReference>
<dbReference type="NCBIfam" id="TIGR00916">
    <property type="entry name" value="2A0604s01"/>
    <property type="match status" value="1"/>
</dbReference>
<comment type="function">
    <text evidence="9">Part of the Sec protein translocase complex. Interacts with the SecYEG preprotein conducting channel. SecDF uses the proton motive force (PMF) to complete protein translocation after the ATP-dependent function of SecA.</text>
</comment>
<accession>G2KRC2</accession>
<evidence type="ECO:0000259" key="10">
    <source>
        <dbReference type="Pfam" id="PF02355"/>
    </source>
</evidence>
<keyword evidence="8 9" id="KW-0472">Membrane</keyword>
<protein>
    <recommendedName>
        <fullName evidence="9">Protein-export membrane protein SecF</fullName>
    </recommendedName>
</protein>
<dbReference type="NCBIfam" id="TIGR00966">
    <property type="entry name" value="transloc_SecF"/>
    <property type="match status" value="1"/>
</dbReference>
<keyword evidence="12" id="KW-1185">Reference proteome</keyword>
<dbReference type="STRING" id="856793.MICA_836"/>
<comment type="subcellular location">
    <subcellularLocation>
        <location evidence="9">Cell inner membrane</location>
        <topology evidence="9">Multi-pass membrane protein</topology>
    </subcellularLocation>
    <subcellularLocation>
        <location evidence="1">Cell membrane</location>
        <topology evidence="1">Multi-pass membrane protein</topology>
    </subcellularLocation>
</comment>